<evidence type="ECO:0000313" key="1">
    <source>
        <dbReference type="EMBL" id="STY71568.1"/>
    </source>
</evidence>
<evidence type="ECO:0000313" key="2">
    <source>
        <dbReference type="Proteomes" id="UP000255234"/>
    </source>
</evidence>
<gene>
    <name evidence="1" type="ORF">NCTC10571_01724</name>
</gene>
<organism evidence="1 2">
    <name type="scientific">Megamonas hypermegale</name>
    <dbReference type="NCBI Taxonomy" id="158847"/>
    <lineage>
        <taxon>Bacteria</taxon>
        <taxon>Bacillati</taxon>
        <taxon>Bacillota</taxon>
        <taxon>Negativicutes</taxon>
        <taxon>Selenomonadales</taxon>
        <taxon>Selenomonadaceae</taxon>
        <taxon>Megamonas</taxon>
    </lineage>
</organism>
<protein>
    <recommendedName>
        <fullName evidence="3">50S ribosomal protein L9</fullName>
    </recommendedName>
</protein>
<dbReference type="Proteomes" id="UP000255234">
    <property type="component" value="Unassembled WGS sequence"/>
</dbReference>
<evidence type="ECO:0008006" key="3">
    <source>
        <dbReference type="Google" id="ProtNLM"/>
    </source>
</evidence>
<dbReference type="EMBL" id="UGPP01000001">
    <property type="protein sequence ID" value="STY71568.1"/>
    <property type="molecule type" value="Genomic_DNA"/>
</dbReference>
<reference evidence="1 2" key="1">
    <citation type="submission" date="2018-06" db="EMBL/GenBank/DDBJ databases">
        <authorList>
            <consortium name="Pathogen Informatics"/>
            <person name="Doyle S."/>
        </authorList>
    </citation>
    <scope>NUCLEOTIDE SEQUENCE [LARGE SCALE GENOMIC DNA]</scope>
    <source>
        <strain evidence="1 2">NCTC10571</strain>
    </source>
</reference>
<dbReference type="RefSeq" id="WP_008537400.1">
    <property type="nucleotide sequence ID" value="NZ_UGPP01000001.1"/>
</dbReference>
<accession>A0A378NZZ4</accession>
<dbReference type="AlphaFoldDB" id="A0A378NZZ4"/>
<sequence>MFTRTDFWIGLAVGVVAGAFGYKYMQNRVQQQPVIAEGQEQVSMEELVRQKEALEDMIAAQQAAEVK</sequence>
<dbReference type="GeneID" id="62779067"/>
<proteinExistence type="predicted"/>
<dbReference type="STRING" id="1122216.GCA_000423385_00363"/>
<name>A0A378NZZ4_9FIRM</name>